<keyword evidence="1" id="KW-0812">Transmembrane</keyword>
<dbReference type="EMBL" id="JABBCQ020000033">
    <property type="protein sequence ID" value="MBI1627013.1"/>
    <property type="molecule type" value="Genomic_DNA"/>
</dbReference>
<dbReference type="Proteomes" id="UP000530032">
    <property type="component" value="Unassembled WGS sequence"/>
</dbReference>
<dbReference type="SUPFAM" id="SSF54523">
    <property type="entry name" value="Pili subunits"/>
    <property type="match status" value="1"/>
</dbReference>
<dbReference type="AlphaFoldDB" id="A0A843B838"/>
<proteinExistence type="predicted"/>
<accession>A0A843B838</accession>
<evidence type="ECO:0000313" key="3">
    <source>
        <dbReference type="Proteomes" id="UP000530032"/>
    </source>
</evidence>
<dbReference type="InterPro" id="IPR045584">
    <property type="entry name" value="Pilin-like"/>
</dbReference>
<gene>
    <name evidence="2" type="ORF">HF327_021310</name>
</gene>
<keyword evidence="3" id="KW-1185">Reference proteome</keyword>
<dbReference type="PROSITE" id="PS00409">
    <property type="entry name" value="PROKAR_NTER_METHYL"/>
    <property type="match status" value="1"/>
</dbReference>
<name>A0A843B838_9BURK</name>
<evidence type="ECO:0000256" key="1">
    <source>
        <dbReference type="SAM" id="Phobius"/>
    </source>
</evidence>
<sequence>MKHLFKHSQRRARTARQQGFTLVELAVVLAVIGLIIGAVAIGKDVQRNAEYTKIKNKFIDQWEQAYMQYYQRVGGVLGDSQTAPQNMVNGEVWLATGAGARRSGRDMTTVALPSAICRGAAGRGMSRPFTSGTDPDLRALMTRVGIRMPPGRSEGLEDRYVYLDSNGNPQEVQVCFQWNRPLGDGAADEAVGDGTGNVMVITGLTPDLARALDQMIDGKPDEREGRFRREGVVNNAGGLVNAPGQEWQASNHDKIATKNNAGLDEDQVAIVTAIYRMTQ</sequence>
<dbReference type="InterPro" id="IPR012902">
    <property type="entry name" value="N_methyl_site"/>
</dbReference>
<keyword evidence="1" id="KW-1133">Transmembrane helix</keyword>
<protein>
    <submittedName>
        <fullName evidence="2">Prepilin-type N-terminal cleavage/methylation domain-containing protein</fullName>
    </submittedName>
</protein>
<organism evidence="2 3">
    <name type="scientific">Comamonas suwonensis</name>
    <dbReference type="NCBI Taxonomy" id="2606214"/>
    <lineage>
        <taxon>Bacteria</taxon>
        <taxon>Pseudomonadati</taxon>
        <taxon>Pseudomonadota</taxon>
        <taxon>Betaproteobacteria</taxon>
        <taxon>Burkholderiales</taxon>
        <taxon>Comamonadaceae</taxon>
        <taxon>Comamonas</taxon>
    </lineage>
</organism>
<dbReference type="Pfam" id="PF07963">
    <property type="entry name" value="N_methyl"/>
    <property type="match status" value="1"/>
</dbReference>
<feature type="transmembrane region" description="Helical" evidence="1">
    <location>
        <begin position="20"/>
        <end position="41"/>
    </location>
</feature>
<reference evidence="2" key="1">
    <citation type="submission" date="2020-12" db="EMBL/GenBank/DDBJ databases">
        <title>Comamonas sp. nov., isolated from stream water.</title>
        <authorList>
            <person name="Park K.-H."/>
        </authorList>
    </citation>
    <scope>NUCLEOTIDE SEQUENCE</scope>
    <source>
        <strain evidence="2">EJ-4</strain>
    </source>
</reference>
<comment type="caution">
    <text evidence="2">The sequence shown here is derived from an EMBL/GenBank/DDBJ whole genome shotgun (WGS) entry which is preliminary data.</text>
</comment>
<keyword evidence="1" id="KW-0472">Membrane</keyword>
<evidence type="ECO:0000313" key="2">
    <source>
        <dbReference type="EMBL" id="MBI1627013.1"/>
    </source>
</evidence>
<dbReference type="RefSeq" id="WP_198462355.1">
    <property type="nucleotide sequence ID" value="NZ_JABBCQ020000033.1"/>
</dbReference>
<dbReference type="NCBIfam" id="TIGR02532">
    <property type="entry name" value="IV_pilin_GFxxxE"/>
    <property type="match status" value="1"/>
</dbReference>